<feature type="transmembrane region" description="Helical" evidence="10">
    <location>
        <begin position="396"/>
        <end position="415"/>
    </location>
</feature>
<dbReference type="InterPro" id="IPR003938">
    <property type="entry name" value="K_chnl_volt-dep_EAG/ELK/ERG"/>
</dbReference>
<evidence type="ECO:0000256" key="9">
    <source>
        <dbReference type="SAM" id="MobiDB-lite"/>
    </source>
</evidence>
<dbReference type="Proteomes" id="UP000039865">
    <property type="component" value="Unassembled WGS sequence"/>
</dbReference>
<dbReference type="Pfam" id="PF00027">
    <property type="entry name" value="cNMP_binding"/>
    <property type="match status" value="1"/>
</dbReference>
<keyword evidence="13" id="KW-1185">Reference proteome</keyword>
<dbReference type="Gene3D" id="1.10.287.70">
    <property type="match status" value="1"/>
</dbReference>
<evidence type="ECO:0000313" key="13">
    <source>
        <dbReference type="Proteomes" id="UP000039865"/>
    </source>
</evidence>
<evidence type="ECO:0000256" key="4">
    <source>
        <dbReference type="ARBA" id="ARBA00022989"/>
    </source>
</evidence>
<keyword evidence="3 10" id="KW-0812">Transmembrane</keyword>
<gene>
    <name evidence="12" type="primary">Contig3064.g3276</name>
    <name evidence="12" type="ORF">STYLEM_7179</name>
</gene>
<dbReference type="InterPro" id="IPR018490">
    <property type="entry name" value="cNMP-bd_dom_sf"/>
</dbReference>
<dbReference type="Gene3D" id="1.10.287.630">
    <property type="entry name" value="Helix hairpin bin"/>
    <property type="match status" value="1"/>
</dbReference>
<evidence type="ECO:0000256" key="8">
    <source>
        <dbReference type="SAM" id="Coils"/>
    </source>
</evidence>
<dbReference type="PANTHER" id="PTHR45689">
    <property type="entry name" value="I[[H]] CHANNEL, ISOFORM E"/>
    <property type="match status" value="1"/>
</dbReference>
<keyword evidence="7" id="KW-0407">Ion channel</keyword>
<dbReference type="GO" id="GO:0003254">
    <property type="term" value="P:regulation of membrane depolarization"/>
    <property type="evidence" value="ECO:0007669"/>
    <property type="project" value="TreeGrafter"/>
</dbReference>
<feature type="transmembrane region" description="Helical" evidence="10">
    <location>
        <begin position="427"/>
        <end position="448"/>
    </location>
</feature>
<feature type="compositionally biased region" description="Low complexity" evidence="9">
    <location>
        <begin position="1051"/>
        <end position="1066"/>
    </location>
</feature>
<keyword evidence="2" id="KW-0813">Transport</keyword>
<protein>
    <recommendedName>
        <fullName evidence="11">Cyclic nucleotide-binding domain-containing protein</fullName>
    </recommendedName>
</protein>
<evidence type="ECO:0000256" key="1">
    <source>
        <dbReference type="ARBA" id="ARBA00004141"/>
    </source>
</evidence>
<dbReference type="InterPro" id="IPR000595">
    <property type="entry name" value="cNMP-bd_dom"/>
</dbReference>
<feature type="domain" description="Cyclic nucleotide-binding" evidence="11">
    <location>
        <begin position="529"/>
        <end position="628"/>
    </location>
</feature>
<name>A0A078A7H8_STYLE</name>
<keyword evidence="8" id="KW-0175">Coiled coil</keyword>
<feature type="coiled-coil region" evidence="8">
    <location>
        <begin position="753"/>
        <end position="780"/>
    </location>
</feature>
<organism evidence="12 13">
    <name type="scientific">Stylonychia lemnae</name>
    <name type="common">Ciliate</name>
    <dbReference type="NCBI Taxonomy" id="5949"/>
    <lineage>
        <taxon>Eukaryota</taxon>
        <taxon>Sar</taxon>
        <taxon>Alveolata</taxon>
        <taxon>Ciliophora</taxon>
        <taxon>Intramacronucleata</taxon>
        <taxon>Spirotrichea</taxon>
        <taxon>Stichotrichia</taxon>
        <taxon>Sporadotrichida</taxon>
        <taxon>Oxytrichidae</taxon>
        <taxon>Stylonychinae</taxon>
        <taxon>Stylonychia</taxon>
    </lineage>
</organism>
<feature type="region of interest" description="Disordered" evidence="9">
    <location>
        <begin position="1032"/>
        <end position="1069"/>
    </location>
</feature>
<comment type="subcellular location">
    <subcellularLocation>
        <location evidence="1">Membrane</location>
        <topology evidence="1">Multi-pass membrane protein</topology>
    </subcellularLocation>
</comment>
<dbReference type="PRINTS" id="PR01463">
    <property type="entry name" value="EAGCHANLFMLY"/>
</dbReference>
<dbReference type="SUPFAM" id="SSF51206">
    <property type="entry name" value="cAMP-binding domain-like"/>
    <property type="match status" value="1"/>
</dbReference>
<proteinExistence type="predicted"/>
<dbReference type="Gene3D" id="2.60.120.10">
    <property type="entry name" value="Jelly Rolls"/>
    <property type="match status" value="1"/>
</dbReference>
<dbReference type="GO" id="GO:0005249">
    <property type="term" value="F:voltage-gated potassium channel activity"/>
    <property type="evidence" value="ECO:0007669"/>
    <property type="project" value="InterPro"/>
</dbReference>
<dbReference type="CDD" id="cd00038">
    <property type="entry name" value="CAP_ED"/>
    <property type="match status" value="1"/>
</dbReference>
<dbReference type="GO" id="GO:0098855">
    <property type="term" value="C:HCN channel complex"/>
    <property type="evidence" value="ECO:0007669"/>
    <property type="project" value="TreeGrafter"/>
</dbReference>
<evidence type="ECO:0000256" key="6">
    <source>
        <dbReference type="ARBA" id="ARBA00023136"/>
    </source>
</evidence>
<evidence type="ECO:0000313" key="12">
    <source>
        <dbReference type="EMBL" id="CDW78205.1"/>
    </source>
</evidence>
<dbReference type="OrthoDB" id="444079at2759"/>
<dbReference type="SMART" id="SM00100">
    <property type="entry name" value="cNMP"/>
    <property type="match status" value="1"/>
</dbReference>
<dbReference type="GO" id="GO:0035725">
    <property type="term" value="P:sodium ion transmembrane transport"/>
    <property type="evidence" value="ECO:0007669"/>
    <property type="project" value="TreeGrafter"/>
</dbReference>
<dbReference type="InterPro" id="IPR051413">
    <property type="entry name" value="K/Na_HCN_channel"/>
</dbReference>
<feature type="region of interest" description="Disordered" evidence="9">
    <location>
        <begin position="1"/>
        <end position="22"/>
    </location>
</feature>
<dbReference type="SUPFAM" id="SSF81324">
    <property type="entry name" value="Voltage-gated potassium channels"/>
    <property type="match status" value="1"/>
</dbReference>
<evidence type="ECO:0000256" key="5">
    <source>
        <dbReference type="ARBA" id="ARBA00023065"/>
    </source>
</evidence>
<dbReference type="AlphaFoldDB" id="A0A078A7H8"/>
<feature type="transmembrane region" description="Helical" evidence="10">
    <location>
        <begin position="344"/>
        <end position="369"/>
    </location>
</feature>
<accession>A0A078A7H8</accession>
<keyword evidence="4 10" id="KW-1133">Transmembrane helix</keyword>
<evidence type="ECO:0000256" key="10">
    <source>
        <dbReference type="SAM" id="Phobius"/>
    </source>
</evidence>
<reference evidence="12 13" key="1">
    <citation type="submission" date="2014-06" db="EMBL/GenBank/DDBJ databases">
        <authorList>
            <person name="Swart Estienne"/>
        </authorList>
    </citation>
    <scope>NUCLEOTIDE SEQUENCE [LARGE SCALE GENOMIC DNA]</scope>
    <source>
        <strain evidence="12 13">130c</strain>
    </source>
</reference>
<evidence type="ECO:0000259" key="11">
    <source>
        <dbReference type="PROSITE" id="PS50042"/>
    </source>
</evidence>
<evidence type="ECO:0000256" key="7">
    <source>
        <dbReference type="ARBA" id="ARBA00023303"/>
    </source>
</evidence>
<evidence type="ECO:0000256" key="2">
    <source>
        <dbReference type="ARBA" id="ARBA00022448"/>
    </source>
</evidence>
<feature type="coiled-coil region" evidence="8">
    <location>
        <begin position="141"/>
        <end position="175"/>
    </location>
</feature>
<dbReference type="OMA" id="IKCAACQ"/>
<keyword evidence="6 10" id="KW-0472">Membrane</keyword>
<dbReference type="InParanoid" id="A0A078A7H8"/>
<sequence>MSVAHDNVNAEIPKQQSGIQAQNTQKELKIVLFEEDKSPDSLTPANIDRKKQNFFQESNGDSISNDMTDRDGKSFAFTTDRQYGWTQEFKNEKKTKERLKHQATQIRQKHQSSQLNSENLKKLNTRQFLTRQGTISPAFMRKRSEIKLENIENNQEEADSEIDDMLSQNDKLNVERSKNVLYPDSSFKSFWDITSFLFVLYQSIMLPFKISFDVEIPEWIIYFDVFQDAFFIMDVLMNFNTGIYQKGVLTMQRKEIIQNYIKSWFFIDVIASFPYTWAISFAMELSFVELENSTSASPVYKTPRLLKLFKIARMLRMLKLLRIFKVQKFMLKLEEHIVTDFMNLLTTFLFLGMQIMFISHWLACFYWQIGVQTLDDSADTWIRRANMQDAYVLEQYITSLYWAFTTMVTVGYGDITPRSTNERIYTMLAMIVASGMFSFTINSIGTIITRYNILAANYREKMNYVNKFLLTQQIPNQLRIKIRRYLEYMWESKKEIKIDEKDVMAMLNEGLREKITVYLNGRILQGMKFFEPFGLDVLSELTFYFQRMSFALDDHIFIEGDSPQFLYSIVQGKVGMMHKSTHTYLSELRVGDSFGEIGFFTGNPRMLSSKSRDYTQCYVIDKKDFMRIAEDYITAIKKGHVALGCPFWQSKKGNIMKVLRRLRKKEFKEDTNGIKVDQSISNSYVYEEDNPAKAPNRKFGEYAVDKLLLASREETDDIRSKNILLREIYMHHDEQTEQQNHKLIELIFNEDVKREQAKKMKKYRKKMTIKEEEYENQETQTGFTSLINKNNHSSTLSTTLQQQHQQIKNNLGNQLALKRRGTLAPQKFMSTIEPKKSSIPIHQGHSNNAFQLTLDHNKNVFSQQTNNRFVVIEELESSAKQHSLVTAQFGELNYDTHLDVHTIPFDSQNSNSYNNNTVSLHNNNENINLLSSPQHVEKNSINFAKINENCLTLSSNNSIKQLEDEILRNDLCGSSIETQSIFEIVKPQNIKLSSSMTLMTEEMKQIERDHSYQSNLNIIDDYEKQYTVNQVNEGKGKEHNSESTNTKTPESNNNNISENSSNNNHNVPKPTLIGIIPNYKQYSSHMLPASYDPESLKNFHNIN</sequence>
<dbReference type="EMBL" id="CCKQ01006863">
    <property type="protein sequence ID" value="CDW78205.1"/>
    <property type="molecule type" value="Genomic_DNA"/>
</dbReference>
<dbReference type="PANTHER" id="PTHR45689:SF5">
    <property type="entry name" value="I[[H]] CHANNEL, ISOFORM E"/>
    <property type="match status" value="1"/>
</dbReference>
<dbReference type="Pfam" id="PF00520">
    <property type="entry name" value="Ion_trans"/>
    <property type="match status" value="1"/>
</dbReference>
<dbReference type="PROSITE" id="PS50042">
    <property type="entry name" value="CNMP_BINDING_3"/>
    <property type="match status" value="1"/>
</dbReference>
<evidence type="ECO:0000256" key="3">
    <source>
        <dbReference type="ARBA" id="ARBA00022692"/>
    </source>
</evidence>
<dbReference type="InterPro" id="IPR014710">
    <property type="entry name" value="RmlC-like_jellyroll"/>
</dbReference>
<dbReference type="InterPro" id="IPR005821">
    <property type="entry name" value="Ion_trans_dom"/>
</dbReference>
<keyword evidence="5" id="KW-0406">Ion transport</keyword>